<evidence type="ECO:0000256" key="1">
    <source>
        <dbReference type="ARBA" id="ARBA00010515"/>
    </source>
</evidence>
<dbReference type="PROSITE" id="PS01174">
    <property type="entry name" value="LIPASE_GDXG_SER"/>
    <property type="match status" value="1"/>
</dbReference>
<dbReference type="EMBL" id="CP162511">
    <property type="protein sequence ID" value="XDI04357.1"/>
    <property type="molecule type" value="Genomic_DNA"/>
</dbReference>
<dbReference type="SUPFAM" id="SSF53474">
    <property type="entry name" value="alpha/beta-Hydrolases"/>
    <property type="match status" value="1"/>
</dbReference>
<protein>
    <submittedName>
        <fullName evidence="5">Alpha/beta hydrolase</fullName>
    </submittedName>
</protein>
<proteinExistence type="inferred from homology"/>
<dbReference type="GO" id="GO:0016787">
    <property type="term" value="F:hydrolase activity"/>
    <property type="evidence" value="ECO:0007669"/>
    <property type="project" value="UniProtKB-KW"/>
</dbReference>
<evidence type="ECO:0000256" key="2">
    <source>
        <dbReference type="ARBA" id="ARBA00022801"/>
    </source>
</evidence>
<reference evidence="5" key="1">
    <citation type="submission" date="2024-05" db="EMBL/GenBank/DDBJ databases">
        <title>Herbiconiux sp. A18JL235.</title>
        <authorList>
            <person name="Zhang G."/>
        </authorList>
    </citation>
    <scope>NUCLEOTIDE SEQUENCE</scope>
    <source>
        <strain evidence="5">A18JL235</strain>
    </source>
</reference>
<organism evidence="5">
    <name type="scientific">Herbiconiux sp. A18JL235</name>
    <dbReference type="NCBI Taxonomy" id="3152363"/>
    <lineage>
        <taxon>Bacteria</taxon>
        <taxon>Bacillati</taxon>
        <taxon>Actinomycetota</taxon>
        <taxon>Actinomycetes</taxon>
        <taxon>Micrococcales</taxon>
        <taxon>Microbacteriaceae</taxon>
        <taxon>Herbiconiux</taxon>
    </lineage>
</organism>
<sequence>MSVVKRLAAAAGVVAAVAGGVAIVLRSTPWPSVLVIRKAFERGAVRNTAELRRHPPARHIEIATRIPYTQAGAPTFDLVLPAAHPRDVPLPTVVWIHGGAWISGVAADNVPYLEHVAAAGFAAVALDYTVAPEATYPTAVRQLDEALGHLTVHATELGIDPERLVLAGDSAGAQLASQLAALTVDPEYARALGLRASLRPEQLRGVILQCGVYDIAAMADVHGVAGWGFKTALWALTGEKDWSHSGAALTMSTIDVIGRDPDDPGHPIAPFPPVFISGGNGDGLTSIQSVPMSERMRASGIDVTTLFWPPDHEPPLPHEYHLKLDRPEAQVALRQTLDFVRRVTSGANE</sequence>
<feature type="active site" evidence="3">
    <location>
        <position position="170"/>
    </location>
</feature>
<evidence type="ECO:0000256" key="3">
    <source>
        <dbReference type="PROSITE-ProRule" id="PRU10038"/>
    </source>
</evidence>
<dbReference type="PANTHER" id="PTHR48081">
    <property type="entry name" value="AB HYDROLASE SUPERFAMILY PROTEIN C4A8.06C"/>
    <property type="match status" value="1"/>
</dbReference>
<feature type="domain" description="BD-FAE-like" evidence="4">
    <location>
        <begin position="77"/>
        <end position="221"/>
    </location>
</feature>
<dbReference type="Gene3D" id="3.40.50.1820">
    <property type="entry name" value="alpha/beta hydrolase"/>
    <property type="match status" value="1"/>
</dbReference>
<keyword evidence="2 5" id="KW-0378">Hydrolase</keyword>
<dbReference type="InterPro" id="IPR029058">
    <property type="entry name" value="AB_hydrolase_fold"/>
</dbReference>
<evidence type="ECO:0000313" key="5">
    <source>
        <dbReference type="EMBL" id="XDI04357.1"/>
    </source>
</evidence>
<dbReference type="RefSeq" id="WP_368496761.1">
    <property type="nucleotide sequence ID" value="NZ_CP162511.1"/>
</dbReference>
<dbReference type="InterPro" id="IPR050300">
    <property type="entry name" value="GDXG_lipolytic_enzyme"/>
</dbReference>
<gene>
    <name evidence="5" type="ORF">ABFY20_13560</name>
</gene>
<dbReference type="Pfam" id="PF20434">
    <property type="entry name" value="BD-FAE"/>
    <property type="match status" value="1"/>
</dbReference>
<accession>A0AB39BCW0</accession>
<dbReference type="InterPro" id="IPR049492">
    <property type="entry name" value="BD-FAE-like_dom"/>
</dbReference>
<dbReference type="InterPro" id="IPR033140">
    <property type="entry name" value="Lipase_GDXG_put_SER_AS"/>
</dbReference>
<dbReference type="AlphaFoldDB" id="A0AB39BCW0"/>
<evidence type="ECO:0000259" key="4">
    <source>
        <dbReference type="Pfam" id="PF20434"/>
    </source>
</evidence>
<name>A0AB39BCW0_9MICO</name>
<comment type="similarity">
    <text evidence="1">Belongs to the 'GDXG' lipolytic enzyme family.</text>
</comment>